<comment type="caution">
    <text evidence="2">The sequence shown here is derived from an EMBL/GenBank/DDBJ whole genome shotgun (WGS) entry which is preliminary data.</text>
</comment>
<proteinExistence type="predicted"/>
<dbReference type="Proteomes" id="UP000535838">
    <property type="component" value="Unassembled WGS sequence"/>
</dbReference>
<protein>
    <submittedName>
        <fullName evidence="2">PilZ domain-containing protein</fullName>
    </submittedName>
</protein>
<dbReference type="InterPro" id="IPR009875">
    <property type="entry name" value="PilZ_domain"/>
</dbReference>
<dbReference type="RefSeq" id="WP_185123051.1">
    <property type="nucleotide sequence ID" value="NZ_JACJVQ010000025.1"/>
</dbReference>
<feature type="domain" description="PilZ" evidence="1">
    <location>
        <begin position="106"/>
        <end position="214"/>
    </location>
</feature>
<evidence type="ECO:0000313" key="3">
    <source>
        <dbReference type="Proteomes" id="UP000535838"/>
    </source>
</evidence>
<accession>A0A841T4B5</accession>
<keyword evidence="3" id="KW-1185">Reference proteome</keyword>
<dbReference type="Gene3D" id="2.40.10.220">
    <property type="entry name" value="predicted glycosyltransferase like domains"/>
    <property type="match status" value="1"/>
</dbReference>
<sequence length="237" mass="27118">MSQEDASYRSAYVGPDKDMISLKMLLQCRTVVEKANFVSTGIMTRAEGELFEIELSEFELFELGENVKLTVYSPAGIQSFQSIVFAKYDGAIAVIQPPIISQRFQEKREFYRVEAKGAVQVLRLVRNDGEVKLLSTPLEARLRDISIGGVGIVMPPYEEMSKVARIGAVIHLGFTFACDLEVVHRERRLDEIHYGFRMKVLDTEMLRPLRAFVLRHQVEQNIQSRSEESRKRSFHSK</sequence>
<dbReference type="GO" id="GO:0035438">
    <property type="term" value="F:cyclic-di-GMP binding"/>
    <property type="evidence" value="ECO:0007669"/>
    <property type="project" value="InterPro"/>
</dbReference>
<dbReference type="EMBL" id="JACJVQ010000025">
    <property type="protein sequence ID" value="MBB6637839.1"/>
    <property type="molecule type" value="Genomic_DNA"/>
</dbReference>
<name>A0A841T4B5_9BACL</name>
<organism evidence="2 3">
    <name type="scientific">Cohnella thailandensis</name>
    <dbReference type="NCBI Taxonomy" id="557557"/>
    <lineage>
        <taxon>Bacteria</taxon>
        <taxon>Bacillati</taxon>
        <taxon>Bacillota</taxon>
        <taxon>Bacilli</taxon>
        <taxon>Bacillales</taxon>
        <taxon>Paenibacillaceae</taxon>
        <taxon>Cohnella</taxon>
    </lineage>
</organism>
<reference evidence="2 3" key="1">
    <citation type="submission" date="2020-08" db="EMBL/GenBank/DDBJ databases">
        <title>Cohnella phylogeny.</title>
        <authorList>
            <person name="Dunlap C."/>
        </authorList>
    </citation>
    <scope>NUCLEOTIDE SEQUENCE [LARGE SCALE GENOMIC DNA]</scope>
    <source>
        <strain evidence="2 3">DSM 25241</strain>
    </source>
</reference>
<evidence type="ECO:0000259" key="1">
    <source>
        <dbReference type="Pfam" id="PF07238"/>
    </source>
</evidence>
<dbReference type="AlphaFoldDB" id="A0A841T4B5"/>
<gene>
    <name evidence="2" type="ORF">H7B67_27245</name>
</gene>
<dbReference type="SUPFAM" id="SSF141371">
    <property type="entry name" value="PilZ domain-like"/>
    <property type="match status" value="1"/>
</dbReference>
<evidence type="ECO:0000313" key="2">
    <source>
        <dbReference type="EMBL" id="MBB6637839.1"/>
    </source>
</evidence>
<dbReference type="Pfam" id="PF07238">
    <property type="entry name" value="PilZ"/>
    <property type="match status" value="1"/>
</dbReference>